<keyword evidence="3" id="KW-0732">Signal</keyword>
<organism evidence="5">
    <name type="scientific">Amblyomma parvum</name>
    <name type="common">South American tick</name>
    <dbReference type="NCBI Taxonomy" id="251391"/>
    <lineage>
        <taxon>Eukaryota</taxon>
        <taxon>Metazoa</taxon>
        <taxon>Ecdysozoa</taxon>
        <taxon>Arthropoda</taxon>
        <taxon>Chelicerata</taxon>
        <taxon>Arachnida</taxon>
        <taxon>Acari</taxon>
        <taxon>Parasitiformes</taxon>
        <taxon>Ixodida</taxon>
        <taxon>Ixodoidea</taxon>
        <taxon>Ixodidae</taxon>
        <taxon>Amblyomminae</taxon>
        <taxon>Amblyomma</taxon>
    </lineage>
</organism>
<feature type="signal peptide" evidence="3">
    <location>
        <begin position="1"/>
        <end position="20"/>
    </location>
</feature>
<proteinExistence type="evidence at transcript level"/>
<dbReference type="Pfam" id="PF15430">
    <property type="entry name" value="SVWC"/>
    <property type="match status" value="1"/>
</dbReference>
<evidence type="ECO:0000256" key="2">
    <source>
        <dbReference type="ARBA" id="ARBA00022525"/>
    </source>
</evidence>
<feature type="domain" description="Single" evidence="4">
    <location>
        <begin position="43"/>
        <end position="108"/>
    </location>
</feature>
<reference evidence="5" key="1">
    <citation type="submission" date="2014-03" db="EMBL/GenBank/DDBJ databases">
        <title>The sialotranscriptome of Amblyomma triste, Amblyomma parvum and Amblyomma cajennense ticks, uncovered by 454-based RNA-seq.</title>
        <authorList>
            <person name="Garcia G.R."/>
            <person name="Gardinassi L.G."/>
            <person name="Ribeiro J.M."/>
            <person name="Anatrielo E."/>
            <person name="Ferreira B.R."/>
            <person name="Moreira H.N."/>
            <person name="Mafra C."/>
            <person name="Olegario M.M."/>
            <person name="Szabo P.J."/>
            <person name="Miranda-Santos I.K."/>
            <person name="Maruyama S.R."/>
        </authorList>
    </citation>
    <scope>NUCLEOTIDE SEQUENCE</scope>
    <source>
        <strain evidence="5">Araguapaz</strain>
        <tissue evidence="5">Salivary glands</tissue>
    </source>
</reference>
<dbReference type="GO" id="GO:0005576">
    <property type="term" value="C:extracellular region"/>
    <property type="evidence" value="ECO:0007669"/>
    <property type="project" value="UniProtKB-SubCell"/>
</dbReference>
<sequence length="112" mass="12840">MNMMKPVAVLFIFEIHSAFAGSGYNIGRDQSLHVQEDWHVKECWYRGYNLTKNFPKKMEKPCEQWTCKFETDFPQVIVEGCGAVSVSGRYVEEVSQNPQNLFPNCCTKSAAH</sequence>
<evidence type="ECO:0000256" key="1">
    <source>
        <dbReference type="ARBA" id="ARBA00004613"/>
    </source>
</evidence>
<dbReference type="AlphaFoldDB" id="A0A023FXE2"/>
<evidence type="ECO:0000313" key="5">
    <source>
        <dbReference type="EMBL" id="JAC26506.1"/>
    </source>
</evidence>
<dbReference type="EMBL" id="GBBL01000814">
    <property type="protein sequence ID" value="JAC26506.1"/>
    <property type="molecule type" value="mRNA"/>
</dbReference>
<keyword evidence="2" id="KW-0964">Secreted</keyword>
<feature type="chain" id="PRO_5001517743" description="Single domain-containing protein" evidence="3">
    <location>
        <begin position="21"/>
        <end position="112"/>
    </location>
</feature>
<evidence type="ECO:0000256" key="3">
    <source>
        <dbReference type="SAM" id="SignalP"/>
    </source>
</evidence>
<protein>
    <recommendedName>
        <fullName evidence="4">Single domain-containing protein</fullName>
    </recommendedName>
</protein>
<accession>A0A023FXE2</accession>
<name>A0A023FXE2_AMBPA</name>
<comment type="subcellular location">
    <subcellularLocation>
        <location evidence="1">Secreted</location>
    </subcellularLocation>
</comment>
<evidence type="ECO:0000259" key="4">
    <source>
        <dbReference type="Pfam" id="PF15430"/>
    </source>
</evidence>
<dbReference type="InterPro" id="IPR029277">
    <property type="entry name" value="SVWC_dom"/>
</dbReference>